<name>A0A1W1BZA4_9ZZZZ</name>
<keyword evidence="4" id="KW-0723">Serine/threonine-protein kinase</keyword>
<feature type="domain" description="Protein kinase" evidence="3">
    <location>
        <begin position="201"/>
        <end position="417"/>
    </location>
</feature>
<dbReference type="SUPFAM" id="SSF52058">
    <property type="entry name" value="L domain-like"/>
    <property type="match status" value="1"/>
</dbReference>
<dbReference type="PROSITE" id="PS51450">
    <property type="entry name" value="LRR"/>
    <property type="match status" value="1"/>
</dbReference>
<dbReference type="PANTHER" id="PTHR48051">
    <property type="match status" value="1"/>
</dbReference>
<dbReference type="InterPro" id="IPR032675">
    <property type="entry name" value="LRR_dom_sf"/>
</dbReference>
<sequence>MRHTLEELRSGKLIGIKELKIEEGLESFPEELFTLCDSLELLDLSGNKLESLPDLSRFKNLKIAFFSQNRFTKVPKAFKECKNLFMLGFKANFIEEFEEDILPLSISWLILTDNKLTSLPESIGKLTKMKKFPLAGNRLTSLPLSMKNLKNLELIRLSANSLTEIPKWLIELPKLAYLAFSGNPCSVSKESALKVIAYKDLEMDKLLGEGASGKIYRAHSSDFNTVVAVKLFKGAVTSDGYAKDEMNACISAGEHPNLIKVLARLEHKDLGLVLEFIDPSYINLGNPPNFDTCSRDTFEDDLSIKVEDALKVASAVACAAGHLHSRGLMHGDLYAHNILVDSTYNTYLGDFGAASFYETRDKSYERLEVLAFGNLIEDMLNLVDVKKGLEYQRLRSLQDRCQEKIVSLRPLFNEMLF</sequence>
<organism evidence="4">
    <name type="scientific">hydrothermal vent metagenome</name>
    <dbReference type="NCBI Taxonomy" id="652676"/>
    <lineage>
        <taxon>unclassified sequences</taxon>
        <taxon>metagenomes</taxon>
        <taxon>ecological metagenomes</taxon>
    </lineage>
</organism>
<dbReference type="EMBL" id="FPHF01000046">
    <property type="protein sequence ID" value="SFV58928.1"/>
    <property type="molecule type" value="Genomic_DNA"/>
</dbReference>
<gene>
    <name evidence="4" type="ORF">MNB_SM-4-969</name>
</gene>
<dbReference type="GO" id="GO:0004674">
    <property type="term" value="F:protein serine/threonine kinase activity"/>
    <property type="evidence" value="ECO:0007669"/>
    <property type="project" value="UniProtKB-KW"/>
</dbReference>
<proteinExistence type="predicted"/>
<dbReference type="InterPro" id="IPR050216">
    <property type="entry name" value="LRR_domain-containing"/>
</dbReference>
<dbReference type="AlphaFoldDB" id="A0A1W1BZA4"/>
<keyword evidence="1" id="KW-0433">Leucine-rich repeat</keyword>
<dbReference type="Gene3D" id="3.30.200.20">
    <property type="entry name" value="Phosphorylase Kinase, domain 1"/>
    <property type="match status" value="1"/>
</dbReference>
<dbReference type="InterPro" id="IPR003591">
    <property type="entry name" value="Leu-rich_rpt_typical-subtyp"/>
</dbReference>
<dbReference type="Pfam" id="PF00069">
    <property type="entry name" value="Pkinase"/>
    <property type="match status" value="1"/>
</dbReference>
<dbReference type="Pfam" id="PF00560">
    <property type="entry name" value="LRR_1"/>
    <property type="match status" value="1"/>
</dbReference>
<evidence type="ECO:0000313" key="4">
    <source>
        <dbReference type="EMBL" id="SFV58928.1"/>
    </source>
</evidence>
<dbReference type="Gene3D" id="1.10.510.10">
    <property type="entry name" value="Transferase(Phosphotransferase) domain 1"/>
    <property type="match status" value="1"/>
</dbReference>
<dbReference type="Pfam" id="PF13855">
    <property type="entry name" value="LRR_8"/>
    <property type="match status" value="1"/>
</dbReference>
<evidence type="ECO:0000256" key="2">
    <source>
        <dbReference type="ARBA" id="ARBA00022737"/>
    </source>
</evidence>
<evidence type="ECO:0000256" key="1">
    <source>
        <dbReference type="ARBA" id="ARBA00022614"/>
    </source>
</evidence>
<dbReference type="InterPro" id="IPR000719">
    <property type="entry name" value="Prot_kinase_dom"/>
</dbReference>
<accession>A0A1W1BZA4</accession>
<dbReference type="Gene3D" id="3.80.10.10">
    <property type="entry name" value="Ribonuclease Inhibitor"/>
    <property type="match status" value="2"/>
</dbReference>
<keyword evidence="2" id="KW-0677">Repeat</keyword>
<keyword evidence="4" id="KW-0808">Transferase</keyword>
<dbReference type="InterPro" id="IPR017441">
    <property type="entry name" value="Protein_kinase_ATP_BS"/>
</dbReference>
<dbReference type="InterPro" id="IPR001611">
    <property type="entry name" value="Leu-rich_rpt"/>
</dbReference>
<dbReference type="GO" id="GO:0005524">
    <property type="term" value="F:ATP binding"/>
    <property type="evidence" value="ECO:0007669"/>
    <property type="project" value="InterPro"/>
</dbReference>
<dbReference type="SMART" id="SM00364">
    <property type="entry name" value="LRR_BAC"/>
    <property type="match status" value="3"/>
</dbReference>
<dbReference type="SUPFAM" id="SSF56112">
    <property type="entry name" value="Protein kinase-like (PK-like)"/>
    <property type="match status" value="1"/>
</dbReference>
<dbReference type="PROSITE" id="PS00107">
    <property type="entry name" value="PROTEIN_KINASE_ATP"/>
    <property type="match status" value="1"/>
</dbReference>
<dbReference type="PROSITE" id="PS50011">
    <property type="entry name" value="PROTEIN_KINASE_DOM"/>
    <property type="match status" value="1"/>
</dbReference>
<evidence type="ECO:0000259" key="3">
    <source>
        <dbReference type="PROSITE" id="PS50011"/>
    </source>
</evidence>
<dbReference type="InterPro" id="IPR011009">
    <property type="entry name" value="Kinase-like_dom_sf"/>
</dbReference>
<protein>
    <submittedName>
        <fullName evidence="4">Serine/threonine protein kinase</fullName>
    </submittedName>
</protein>
<dbReference type="GO" id="GO:0005737">
    <property type="term" value="C:cytoplasm"/>
    <property type="evidence" value="ECO:0007669"/>
    <property type="project" value="TreeGrafter"/>
</dbReference>
<dbReference type="PANTHER" id="PTHR48051:SF1">
    <property type="entry name" value="RAS SUPPRESSOR PROTEIN 1"/>
    <property type="match status" value="1"/>
</dbReference>
<reference evidence="4" key="1">
    <citation type="submission" date="2016-10" db="EMBL/GenBank/DDBJ databases">
        <authorList>
            <person name="de Groot N.N."/>
        </authorList>
    </citation>
    <scope>NUCLEOTIDE SEQUENCE</scope>
</reference>
<dbReference type="SMART" id="SM00369">
    <property type="entry name" value="LRR_TYP"/>
    <property type="match status" value="3"/>
</dbReference>
<keyword evidence="4" id="KW-0418">Kinase</keyword>